<accession>A0A1V4BLJ2</accession>
<feature type="transmembrane region" description="Helical" evidence="1">
    <location>
        <begin position="26"/>
        <end position="49"/>
    </location>
</feature>
<protein>
    <submittedName>
        <fullName evidence="2">Uncharacterized protein</fullName>
    </submittedName>
</protein>
<keyword evidence="1" id="KW-0472">Membrane</keyword>
<organism evidence="2 3">
    <name type="scientific">Microcystis aeruginosa KW</name>
    <dbReference type="NCBI Taxonomy" id="1960155"/>
    <lineage>
        <taxon>Bacteria</taxon>
        <taxon>Bacillati</taxon>
        <taxon>Cyanobacteriota</taxon>
        <taxon>Cyanophyceae</taxon>
        <taxon>Oscillatoriophycideae</taxon>
        <taxon>Chroococcales</taxon>
        <taxon>Microcystaceae</taxon>
        <taxon>Microcystis</taxon>
    </lineage>
</organism>
<proteinExistence type="predicted"/>
<dbReference type="AlphaFoldDB" id="A0A1V4BLJ2"/>
<sequence length="101" mass="10578">MISQFKKDPNTTTDEILAKAAAHNDLFSTISGSIVSIAGAILPMIIMFSNAPENVKMAALAGGVVTGGAGAVIARQQPQCLQQIASERIKQQSQSSDEGQY</sequence>
<evidence type="ECO:0000256" key="1">
    <source>
        <dbReference type="SAM" id="Phobius"/>
    </source>
</evidence>
<dbReference type="EMBL" id="MVGR01000005">
    <property type="protein sequence ID" value="OPF14952.1"/>
    <property type="molecule type" value="Genomic_DNA"/>
</dbReference>
<gene>
    <name evidence="2" type="ORF">B1L04_20415</name>
</gene>
<keyword evidence="1" id="KW-0812">Transmembrane</keyword>
<reference evidence="2 3" key="1">
    <citation type="submission" date="2017-02" db="EMBL/GenBank/DDBJ databases">
        <title>Genome sequence of Microcystis aeruginosa KW.</title>
        <authorList>
            <person name="Oh H.-M."/>
            <person name="Ahn C.-Y."/>
            <person name="Jeong H."/>
            <person name="Srivastava A."/>
            <person name="Lee H.-G."/>
            <person name="Kang S.-R."/>
        </authorList>
    </citation>
    <scope>NUCLEOTIDE SEQUENCE [LARGE SCALE GENOMIC DNA]</scope>
    <source>
        <strain evidence="2 3">KW</strain>
    </source>
</reference>
<keyword evidence="1" id="KW-1133">Transmembrane helix</keyword>
<feature type="transmembrane region" description="Helical" evidence="1">
    <location>
        <begin position="55"/>
        <end position="74"/>
    </location>
</feature>
<evidence type="ECO:0000313" key="3">
    <source>
        <dbReference type="Proteomes" id="UP000189835"/>
    </source>
</evidence>
<dbReference type="Proteomes" id="UP000189835">
    <property type="component" value="Unassembled WGS sequence"/>
</dbReference>
<evidence type="ECO:0000313" key="2">
    <source>
        <dbReference type="EMBL" id="OPF14952.1"/>
    </source>
</evidence>
<name>A0A1V4BLJ2_MICAE</name>
<dbReference type="RefSeq" id="WP_002796230.1">
    <property type="nucleotide sequence ID" value="NZ_MVGR01000005.1"/>
</dbReference>
<comment type="caution">
    <text evidence="2">The sequence shown here is derived from an EMBL/GenBank/DDBJ whole genome shotgun (WGS) entry which is preliminary data.</text>
</comment>